<dbReference type="OrthoDB" id="151490at2759"/>
<dbReference type="GO" id="GO:0006303">
    <property type="term" value="P:double-strand break repair via nonhomologous end joining"/>
    <property type="evidence" value="ECO:0007669"/>
    <property type="project" value="TreeGrafter"/>
</dbReference>
<protein>
    <recommendedName>
        <fullName evidence="8">DNA ligase 4</fullName>
    </recommendedName>
</protein>
<organism evidence="6 7">
    <name type="scientific">Colocasia esculenta</name>
    <name type="common">Wild taro</name>
    <name type="synonym">Arum esculentum</name>
    <dbReference type="NCBI Taxonomy" id="4460"/>
    <lineage>
        <taxon>Eukaryota</taxon>
        <taxon>Viridiplantae</taxon>
        <taxon>Streptophyta</taxon>
        <taxon>Embryophyta</taxon>
        <taxon>Tracheophyta</taxon>
        <taxon>Spermatophyta</taxon>
        <taxon>Magnoliopsida</taxon>
        <taxon>Liliopsida</taxon>
        <taxon>Araceae</taxon>
        <taxon>Aroideae</taxon>
        <taxon>Colocasieae</taxon>
        <taxon>Colocasia</taxon>
    </lineage>
</organism>
<dbReference type="InterPro" id="IPR036420">
    <property type="entry name" value="BRCT_dom_sf"/>
</dbReference>
<dbReference type="Pfam" id="PF01068">
    <property type="entry name" value="DNA_ligase_A_M"/>
    <property type="match status" value="1"/>
</dbReference>
<dbReference type="SUPFAM" id="SSF52113">
    <property type="entry name" value="BRCT domain"/>
    <property type="match status" value="1"/>
</dbReference>
<dbReference type="GO" id="GO:0006310">
    <property type="term" value="P:DNA recombination"/>
    <property type="evidence" value="ECO:0007669"/>
    <property type="project" value="UniProtKB-KW"/>
</dbReference>
<dbReference type="InterPro" id="IPR029710">
    <property type="entry name" value="LIG4"/>
</dbReference>
<dbReference type="InterPro" id="IPR012309">
    <property type="entry name" value="DNA_ligase_ATP-dep_C"/>
</dbReference>
<feature type="region of interest" description="Disordered" evidence="3">
    <location>
        <begin position="652"/>
        <end position="699"/>
    </location>
</feature>
<name>A0A843TGY4_COLES</name>
<dbReference type="GO" id="GO:0032807">
    <property type="term" value="C:DNA ligase IV complex"/>
    <property type="evidence" value="ECO:0007669"/>
    <property type="project" value="TreeGrafter"/>
</dbReference>
<gene>
    <name evidence="6" type="ORF">Taro_002562</name>
</gene>
<dbReference type="Gene3D" id="2.40.50.140">
    <property type="entry name" value="Nucleic acid-binding proteins"/>
    <property type="match status" value="1"/>
</dbReference>
<dbReference type="Gene3D" id="3.40.50.10190">
    <property type="entry name" value="BRCT domain"/>
    <property type="match status" value="1"/>
</dbReference>
<evidence type="ECO:0008006" key="8">
    <source>
        <dbReference type="Google" id="ProtNLM"/>
    </source>
</evidence>
<evidence type="ECO:0000259" key="5">
    <source>
        <dbReference type="PROSITE" id="PS50172"/>
    </source>
</evidence>
<feature type="region of interest" description="Disordered" evidence="3">
    <location>
        <begin position="474"/>
        <end position="519"/>
    </location>
</feature>
<dbReference type="Pfam" id="PF04679">
    <property type="entry name" value="DNA_ligase_A_C"/>
    <property type="match status" value="1"/>
</dbReference>
<evidence type="ECO:0000256" key="2">
    <source>
        <dbReference type="ARBA" id="ARBA00023172"/>
    </source>
</evidence>
<dbReference type="AlphaFoldDB" id="A0A843TGY4"/>
<dbReference type="InterPro" id="IPR016059">
    <property type="entry name" value="DNA_ligase_ATP-dep_CS"/>
</dbReference>
<dbReference type="GO" id="GO:0005524">
    <property type="term" value="F:ATP binding"/>
    <property type="evidence" value="ECO:0007669"/>
    <property type="project" value="InterPro"/>
</dbReference>
<dbReference type="InterPro" id="IPR012340">
    <property type="entry name" value="NA-bd_OB-fold"/>
</dbReference>
<evidence type="ECO:0000256" key="1">
    <source>
        <dbReference type="ARBA" id="ARBA00022598"/>
    </source>
</evidence>
<dbReference type="PROSITE" id="PS50172">
    <property type="entry name" value="BRCT"/>
    <property type="match status" value="1"/>
</dbReference>
<feature type="compositionally biased region" description="Basic and acidic residues" evidence="3">
    <location>
        <begin position="474"/>
        <end position="486"/>
    </location>
</feature>
<proteinExistence type="predicted"/>
<feature type="compositionally biased region" description="Basic and acidic residues" evidence="3">
    <location>
        <begin position="498"/>
        <end position="507"/>
    </location>
</feature>
<feature type="region of interest" description="Disordered" evidence="3">
    <location>
        <begin position="284"/>
        <end position="308"/>
    </location>
</feature>
<evidence type="ECO:0000256" key="3">
    <source>
        <dbReference type="SAM" id="MobiDB-lite"/>
    </source>
</evidence>
<feature type="non-terminal residue" evidence="6">
    <location>
        <position position="1"/>
    </location>
</feature>
<dbReference type="GO" id="GO:0003910">
    <property type="term" value="F:DNA ligase (ATP) activity"/>
    <property type="evidence" value="ECO:0007669"/>
    <property type="project" value="InterPro"/>
</dbReference>
<dbReference type="PROSITE" id="PS00333">
    <property type="entry name" value="DNA_LIGASE_A2"/>
    <property type="match status" value="1"/>
</dbReference>
<evidence type="ECO:0000259" key="4">
    <source>
        <dbReference type="PROSITE" id="PS50160"/>
    </source>
</evidence>
<dbReference type="EMBL" id="NMUH01000061">
    <property type="protein sequence ID" value="MQL70275.1"/>
    <property type="molecule type" value="Genomic_DNA"/>
</dbReference>
<dbReference type="SUPFAM" id="SSF50249">
    <property type="entry name" value="Nucleic acid-binding proteins"/>
    <property type="match status" value="1"/>
</dbReference>
<dbReference type="SUPFAM" id="SSF56091">
    <property type="entry name" value="DNA ligase/mRNA capping enzyme, catalytic domain"/>
    <property type="match status" value="1"/>
</dbReference>
<dbReference type="GO" id="GO:0006297">
    <property type="term" value="P:nucleotide-excision repair, DNA gap filling"/>
    <property type="evidence" value="ECO:0007669"/>
    <property type="project" value="TreeGrafter"/>
</dbReference>
<reference evidence="6" key="1">
    <citation type="submission" date="2017-07" db="EMBL/GenBank/DDBJ databases">
        <title>Taro Niue Genome Assembly and Annotation.</title>
        <authorList>
            <person name="Atibalentja N."/>
            <person name="Keating K."/>
            <person name="Fields C.J."/>
        </authorList>
    </citation>
    <scope>NUCLEOTIDE SEQUENCE</scope>
    <source>
        <strain evidence="6">Niue_2</strain>
        <tissue evidence="6">Leaf</tissue>
    </source>
</reference>
<feature type="domain" description="BRCT" evidence="5">
    <location>
        <begin position="328"/>
        <end position="378"/>
    </location>
</feature>
<dbReference type="PANTHER" id="PTHR45997">
    <property type="entry name" value="DNA LIGASE 4"/>
    <property type="match status" value="1"/>
</dbReference>
<sequence length="699" mass="78749">MLVWDTSTNRFAEFGSNQEIDVAFDILYAGDTSVIHQSLAERHALLQKVVRPVKGCLEILVPNGGLNVHRSSGEPCWSIVANSLEDVETFFKETVENRDEGIVLKDLGSKWEPSDRSGKWLKLKPDYIHAGADLDVLIIGGYFGSGRRGGEVAQFLMGLAEHSAPNSYPKRFISFCRVGTGLSDDELDSLVNKLKPYFRRNENPKKAPRFYEVTYNAKERPDVWVESPDKSVILSITSDIRTIKSEVQMLAILSLLSFKHFSFGYLIDVKYHILAFVDMVHSSNGSTQREGHEKGNVSKNVKSSKKRDKSVHVVPAHLAKTDVSGIKENTLIFANIMFYFVNVPSSYTIDYFHKLVAENGGTFSMNLNDSVTHCIAAEKKGCEILFSIICLWSKEESGLSIYQGSNIKQLHVMETSFITPGFWIAVQKSIFFIYNPKSSKRKFKEEIDSFSDYYYWDIDVTDLKQWRSHWEPQHHPGFEPEAERFHPTPASNPPVAGDDTHPGREPNPHGPSEDVEDLEDEAVAEGKLPWLIESSWEQSRMKVWPQEPTIGPIVQIMVQKLGRIGIGSTESARFWASRSEPALHADRTGSAGLGRLAEPGPIRLGSARAGPIRFNLVCHIGSRLRLGRVKEKRSRRDLGEISLCKRPRERVGGERLDMGEVREKERGGEGVEGLREREGERDWETRVREGGSQTGCLQR</sequence>
<comment type="caution">
    <text evidence="6">The sequence shown here is derived from an EMBL/GenBank/DDBJ whole genome shotgun (WGS) entry which is preliminary data.</text>
</comment>
<dbReference type="PANTHER" id="PTHR45997:SF1">
    <property type="entry name" value="DNA LIGASE 4"/>
    <property type="match status" value="1"/>
</dbReference>
<dbReference type="Pfam" id="PF00533">
    <property type="entry name" value="BRCT"/>
    <property type="match status" value="1"/>
</dbReference>
<keyword evidence="2" id="KW-0233">DNA recombination</keyword>
<keyword evidence="1" id="KW-0436">Ligase</keyword>
<dbReference type="InterPro" id="IPR012310">
    <property type="entry name" value="DNA_ligase_ATP-dep_cent"/>
</dbReference>
<dbReference type="InterPro" id="IPR001357">
    <property type="entry name" value="BRCT_dom"/>
</dbReference>
<feature type="domain" description="ATP-dependent DNA ligase family profile" evidence="4">
    <location>
        <begin position="23"/>
        <end position="161"/>
    </location>
</feature>
<accession>A0A843TGY4</accession>
<dbReference type="FunFam" id="2.40.50.140:FF:000173">
    <property type="entry name" value="DNA ligase"/>
    <property type="match status" value="1"/>
</dbReference>
<dbReference type="PROSITE" id="PS50160">
    <property type="entry name" value="DNA_LIGASE_A3"/>
    <property type="match status" value="1"/>
</dbReference>
<dbReference type="Proteomes" id="UP000652761">
    <property type="component" value="Unassembled WGS sequence"/>
</dbReference>
<dbReference type="Gene3D" id="3.30.470.30">
    <property type="entry name" value="DNA ligase/mRNA capping enzyme"/>
    <property type="match status" value="1"/>
</dbReference>
<keyword evidence="7" id="KW-1185">Reference proteome</keyword>
<dbReference type="GO" id="GO:0003677">
    <property type="term" value="F:DNA binding"/>
    <property type="evidence" value="ECO:0007669"/>
    <property type="project" value="InterPro"/>
</dbReference>
<evidence type="ECO:0000313" key="7">
    <source>
        <dbReference type="Proteomes" id="UP000652761"/>
    </source>
</evidence>
<evidence type="ECO:0000313" key="6">
    <source>
        <dbReference type="EMBL" id="MQL70275.1"/>
    </source>
</evidence>
<feature type="compositionally biased region" description="Basic and acidic residues" evidence="3">
    <location>
        <begin position="652"/>
        <end position="689"/>
    </location>
</feature>